<dbReference type="Pfam" id="PF00781">
    <property type="entry name" value="DAGK_cat"/>
    <property type="match status" value="1"/>
</dbReference>
<dbReference type="PANTHER" id="PTHR12358:SF106">
    <property type="entry name" value="LIPID KINASE YEGS"/>
    <property type="match status" value="1"/>
</dbReference>
<evidence type="ECO:0000256" key="4">
    <source>
        <dbReference type="ARBA" id="ARBA00022840"/>
    </source>
</evidence>
<dbReference type="GO" id="GO:0005524">
    <property type="term" value="F:ATP binding"/>
    <property type="evidence" value="ECO:0007669"/>
    <property type="project" value="UniProtKB-KW"/>
</dbReference>
<dbReference type="InterPro" id="IPR001206">
    <property type="entry name" value="Diacylglycerol_kinase_cat_dom"/>
</dbReference>
<dbReference type="EMBL" id="JADILX010000026">
    <property type="protein sequence ID" value="MBO8485075.1"/>
    <property type="molecule type" value="Genomic_DNA"/>
</dbReference>
<evidence type="ECO:0000313" key="7">
    <source>
        <dbReference type="EMBL" id="MBO8485075.1"/>
    </source>
</evidence>
<protein>
    <recommendedName>
        <fullName evidence="6">DAGKc domain-containing protein</fullName>
    </recommendedName>
</protein>
<reference evidence="7" key="1">
    <citation type="submission" date="2020-10" db="EMBL/GenBank/DDBJ databases">
        <authorList>
            <person name="Gilroy R."/>
        </authorList>
    </citation>
    <scope>NUCLEOTIDE SEQUENCE</scope>
    <source>
        <strain evidence="7">B2-16538</strain>
    </source>
</reference>
<keyword evidence="3" id="KW-0418">Kinase</keyword>
<dbReference type="GO" id="GO:0005886">
    <property type="term" value="C:plasma membrane"/>
    <property type="evidence" value="ECO:0007669"/>
    <property type="project" value="TreeGrafter"/>
</dbReference>
<dbReference type="Pfam" id="PF19279">
    <property type="entry name" value="YegS_C"/>
    <property type="match status" value="1"/>
</dbReference>
<evidence type="ECO:0000256" key="5">
    <source>
        <dbReference type="SAM" id="MobiDB-lite"/>
    </source>
</evidence>
<keyword evidence="1" id="KW-0808">Transferase</keyword>
<reference evidence="7" key="2">
    <citation type="journal article" date="2021" name="PeerJ">
        <title>Extensive microbial diversity within the chicken gut microbiome revealed by metagenomics and culture.</title>
        <authorList>
            <person name="Gilroy R."/>
            <person name="Ravi A."/>
            <person name="Getino M."/>
            <person name="Pursley I."/>
            <person name="Horton D.L."/>
            <person name="Alikhan N.F."/>
            <person name="Baker D."/>
            <person name="Gharbi K."/>
            <person name="Hall N."/>
            <person name="Watson M."/>
            <person name="Adriaenssens E.M."/>
            <person name="Foster-Nyarko E."/>
            <person name="Jarju S."/>
            <person name="Secka A."/>
            <person name="Antonio M."/>
            <person name="Oren A."/>
            <person name="Chaudhuri R.R."/>
            <person name="La Ragione R."/>
            <person name="Hildebrand F."/>
            <person name="Pallen M.J."/>
        </authorList>
    </citation>
    <scope>NUCLEOTIDE SEQUENCE</scope>
    <source>
        <strain evidence="7">B2-16538</strain>
    </source>
</reference>
<dbReference type="Proteomes" id="UP000823750">
    <property type="component" value="Unassembled WGS sequence"/>
</dbReference>
<accession>A0A9D9NQV2</accession>
<dbReference type="InterPro" id="IPR017438">
    <property type="entry name" value="ATP-NAD_kinase_N"/>
</dbReference>
<keyword evidence="2" id="KW-0547">Nucleotide-binding</keyword>
<dbReference type="Gene3D" id="3.40.50.10330">
    <property type="entry name" value="Probable inorganic polyphosphate/atp-NAD kinase, domain 1"/>
    <property type="match status" value="1"/>
</dbReference>
<feature type="region of interest" description="Disordered" evidence="5">
    <location>
        <begin position="102"/>
        <end position="138"/>
    </location>
</feature>
<dbReference type="Gene3D" id="2.60.200.40">
    <property type="match status" value="1"/>
</dbReference>
<keyword evidence="4" id="KW-0067">ATP-binding</keyword>
<feature type="domain" description="DAGKc" evidence="6">
    <location>
        <begin position="9"/>
        <end position="192"/>
    </location>
</feature>
<dbReference type="SUPFAM" id="SSF111331">
    <property type="entry name" value="NAD kinase/diacylglycerol kinase-like"/>
    <property type="match status" value="1"/>
</dbReference>
<dbReference type="PROSITE" id="PS50146">
    <property type="entry name" value="DAGK"/>
    <property type="match status" value="1"/>
</dbReference>
<dbReference type="GO" id="GO:0016301">
    <property type="term" value="F:kinase activity"/>
    <property type="evidence" value="ECO:0007669"/>
    <property type="project" value="UniProtKB-KW"/>
</dbReference>
<evidence type="ECO:0000259" key="6">
    <source>
        <dbReference type="PROSITE" id="PS50146"/>
    </source>
</evidence>
<evidence type="ECO:0000256" key="1">
    <source>
        <dbReference type="ARBA" id="ARBA00022679"/>
    </source>
</evidence>
<evidence type="ECO:0000256" key="2">
    <source>
        <dbReference type="ARBA" id="ARBA00022741"/>
    </source>
</evidence>
<dbReference type="InterPro" id="IPR050187">
    <property type="entry name" value="Lipid_Phosphate_FormReg"/>
</dbReference>
<gene>
    <name evidence="7" type="ORF">IAB78_01440</name>
</gene>
<evidence type="ECO:0000256" key="3">
    <source>
        <dbReference type="ARBA" id="ARBA00022777"/>
    </source>
</evidence>
<dbReference type="InterPro" id="IPR045540">
    <property type="entry name" value="YegS/DAGK_C"/>
</dbReference>
<proteinExistence type="predicted"/>
<sequence length="364" mass="39578">MEITEETGNTGECWFVVVNPHAGSGRTAREWENVKNALKDNGIPYEFRMTWCKSHATEIAFNAAREGARRFIAVGGDGTIHEVLGGIMLFLDSFALPQTPAQTQTLQHSQTLQQPEAQPIYPMPSEPQTQTQPEPGRRCPSIEDFTLAVIPIGSGNDWIKIHNIPDNISDTVALIKKGSFASQDIMKVTTATSCSYMINIGGVGFDARVCERVNRKKDMGKRGRLLYISSLIHNLFHYRPSPMEIRMDGKTVFSGNCFSIAVGIGKYSGGGLRQTPDAIPDDGLADVTVIPPLPLLRIAAEARRLFDGSITKVKELVSGRCRTLTVAPAGADAEIIEVDGEIVGRLPASFDMLPGKIRVLGGNA</sequence>
<evidence type="ECO:0000313" key="8">
    <source>
        <dbReference type="Proteomes" id="UP000823750"/>
    </source>
</evidence>
<dbReference type="PANTHER" id="PTHR12358">
    <property type="entry name" value="SPHINGOSINE KINASE"/>
    <property type="match status" value="1"/>
</dbReference>
<name>A0A9D9NQV2_9BACT</name>
<dbReference type="InterPro" id="IPR016064">
    <property type="entry name" value="NAD/diacylglycerol_kinase_sf"/>
</dbReference>
<dbReference type="AlphaFoldDB" id="A0A9D9NQV2"/>
<feature type="compositionally biased region" description="Low complexity" evidence="5">
    <location>
        <begin position="102"/>
        <end position="114"/>
    </location>
</feature>
<organism evidence="7 8">
    <name type="scientific">Candidatus Cryptobacteroides excrementavium</name>
    <dbReference type="NCBI Taxonomy" id="2840759"/>
    <lineage>
        <taxon>Bacteria</taxon>
        <taxon>Pseudomonadati</taxon>
        <taxon>Bacteroidota</taxon>
        <taxon>Bacteroidia</taxon>
        <taxon>Bacteroidales</taxon>
        <taxon>Candidatus Cryptobacteroides</taxon>
    </lineage>
</organism>
<comment type="caution">
    <text evidence="7">The sequence shown here is derived from an EMBL/GenBank/DDBJ whole genome shotgun (WGS) entry which is preliminary data.</text>
</comment>